<name>A0A849L092_9RHOB</name>
<dbReference type="Pfam" id="PF00072">
    <property type="entry name" value="Response_reg"/>
    <property type="match status" value="1"/>
</dbReference>
<reference evidence="3 4" key="1">
    <citation type="submission" date="2020-05" db="EMBL/GenBank/DDBJ databases">
        <title>Gimesia benthica sp. nov., a novel planctomycete isolated from a deep-sea water sample of the Northwest Indian Ocean.</title>
        <authorList>
            <person name="Wang J."/>
            <person name="Ruan C."/>
            <person name="Song L."/>
            <person name="Zhu Y."/>
            <person name="Li A."/>
            <person name="Zheng X."/>
            <person name="Wang L."/>
            <person name="Lu Z."/>
            <person name="Huang Y."/>
            <person name="Du W."/>
            <person name="Zhou Y."/>
            <person name="Huang L."/>
            <person name="Dai X."/>
        </authorList>
    </citation>
    <scope>NUCLEOTIDE SEQUENCE [LARGE SCALE GENOMIC DNA]</scope>
    <source>
        <strain evidence="3 4">YYQ-30</strain>
    </source>
</reference>
<proteinExistence type="predicted"/>
<dbReference type="RefSeq" id="WP_171322721.1">
    <property type="nucleotide sequence ID" value="NZ_JABFBC010000001.1"/>
</dbReference>
<dbReference type="SUPFAM" id="SSF52172">
    <property type="entry name" value="CheY-like"/>
    <property type="match status" value="1"/>
</dbReference>
<keyword evidence="4" id="KW-1185">Reference proteome</keyword>
<protein>
    <submittedName>
        <fullName evidence="3">Response regulator</fullName>
    </submittedName>
</protein>
<gene>
    <name evidence="3" type="ORF">HMH01_04020</name>
</gene>
<dbReference type="InterPro" id="IPR011006">
    <property type="entry name" value="CheY-like_superfamily"/>
</dbReference>
<comment type="caution">
    <text evidence="3">The sequence shown here is derived from an EMBL/GenBank/DDBJ whole genome shotgun (WGS) entry which is preliminary data.</text>
</comment>
<dbReference type="EMBL" id="JABFBC010000001">
    <property type="protein sequence ID" value="NNU79600.1"/>
    <property type="molecule type" value="Genomic_DNA"/>
</dbReference>
<feature type="domain" description="Response regulatory" evidence="2">
    <location>
        <begin position="2"/>
        <end position="117"/>
    </location>
</feature>
<dbReference type="Proteomes" id="UP000572377">
    <property type="component" value="Unassembled WGS sequence"/>
</dbReference>
<dbReference type="InterPro" id="IPR001789">
    <property type="entry name" value="Sig_transdc_resp-reg_receiver"/>
</dbReference>
<organism evidence="3 4">
    <name type="scientific">Halovulum dunhuangense</name>
    <dbReference type="NCBI Taxonomy" id="1505036"/>
    <lineage>
        <taxon>Bacteria</taxon>
        <taxon>Pseudomonadati</taxon>
        <taxon>Pseudomonadota</taxon>
        <taxon>Alphaproteobacteria</taxon>
        <taxon>Rhodobacterales</taxon>
        <taxon>Paracoccaceae</taxon>
        <taxon>Halovulum</taxon>
    </lineage>
</organism>
<dbReference type="SMART" id="SM00448">
    <property type="entry name" value="REC"/>
    <property type="match status" value="1"/>
</dbReference>
<dbReference type="Gene3D" id="3.40.50.2300">
    <property type="match status" value="1"/>
</dbReference>
<evidence type="ECO:0000256" key="1">
    <source>
        <dbReference type="PROSITE-ProRule" id="PRU00169"/>
    </source>
</evidence>
<dbReference type="AlphaFoldDB" id="A0A849L092"/>
<dbReference type="CDD" id="cd00156">
    <property type="entry name" value="REC"/>
    <property type="match status" value="1"/>
</dbReference>
<sequence>MRVLVVHENGDLCGIWARFLKRSGFSVKVATSPADAEYQLASADFDVLVVEPELEGHGGLSVADMATFRNPEIRILAVTASSFFSEGTIFDLIPNARGVLRTPVRLEDLGAYIDHFSSWPQREAPARPTRRKA</sequence>
<dbReference type="PROSITE" id="PS50110">
    <property type="entry name" value="RESPONSE_REGULATORY"/>
    <property type="match status" value="1"/>
</dbReference>
<accession>A0A849L092</accession>
<evidence type="ECO:0000259" key="2">
    <source>
        <dbReference type="PROSITE" id="PS50110"/>
    </source>
</evidence>
<dbReference type="GO" id="GO:0000160">
    <property type="term" value="P:phosphorelay signal transduction system"/>
    <property type="evidence" value="ECO:0007669"/>
    <property type="project" value="InterPro"/>
</dbReference>
<comment type="caution">
    <text evidence="1">Lacks conserved residue(s) required for the propagation of feature annotation.</text>
</comment>
<evidence type="ECO:0000313" key="3">
    <source>
        <dbReference type="EMBL" id="NNU79600.1"/>
    </source>
</evidence>
<evidence type="ECO:0000313" key="4">
    <source>
        <dbReference type="Proteomes" id="UP000572377"/>
    </source>
</evidence>